<dbReference type="KEGG" id="dzi:111316136"/>
<sequence>MGRMTNLRDFIGIIKDKASQSKAALLSNPKTLSLHLALLRATTHDPFTAPDPRHLAALLSFGDSSRATASTAIGALMERLQTTRDASVAIKCLITVHHIIKRGSFILQDQLSVYPPTGGRNYLKLSNFRDNSTPLTWELSSWVRWYALYLENLLSNSRVLGFFLCSTSSSVDKDKEEEKVSLLTNNELLKEINSLVNLLAQISERPNSLHANGNILMDEVLGLVGEDYLSSINEVSIRISELRDRLSCLSYLDSVELACALKRLEDCKERLLSIAQRKKVLIETLWGSISEIKEQVGNIKMHGEERRLLTMGSSNKASKQARFGERVLKHGDSVKFSSGRFLSFNINSSFRSYESVESCA</sequence>
<organism evidence="10 11">
    <name type="scientific">Durio zibethinus</name>
    <name type="common">Durian</name>
    <dbReference type="NCBI Taxonomy" id="66656"/>
    <lineage>
        <taxon>Eukaryota</taxon>
        <taxon>Viridiplantae</taxon>
        <taxon>Streptophyta</taxon>
        <taxon>Embryophyta</taxon>
        <taxon>Tracheophyta</taxon>
        <taxon>Spermatophyta</taxon>
        <taxon>Magnoliopsida</taxon>
        <taxon>eudicotyledons</taxon>
        <taxon>Gunneridae</taxon>
        <taxon>Pentapetalae</taxon>
        <taxon>rosids</taxon>
        <taxon>malvids</taxon>
        <taxon>Malvales</taxon>
        <taxon>Malvaceae</taxon>
        <taxon>Helicteroideae</taxon>
        <taxon>Durio</taxon>
    </lineage>
</organism>
<keyword evidence="10" id="KW-1185">Reference proteome</keyword>
<evidence type="ECO:0000256" key="2">
    <source>
        <dbReference type="ARBA" id="ARBA00004555"/>
    </source>
</evidence>
<protein>
    <submittedName>
        <fullName evidence="11">Clathrin assembly protein At4g40080</fullName>
    </submittedName>
</protein>
<dbReference type="GO" id="GO:0006900">
    <property type="term" value="P:vesicle budding from membrane"/>
    <property type="evidence" value="ECO:0007669"/>
    <property type="project" value="TreeGrafter"/>
</dbReference>
<dbReference type="GO" id="GO:0005905">
    <property type="term" value="C:clathrin-coated pit"/>
    <property type="evidence" value="ECO:0007669"/>
    <property type="project" value="UniProtKB-SubCell"/>
</dbReference>
<dbReference type="CDD" id="cd16987">
    <property type="entry name" value="ANTH_N_AP180_plant"/>
    <property type="match status" value="1"/>
</dbReference>
<dbReference type="Proteomes" id="UP000515121">
    <property type="component" value="Unplaced"/>
</dbReference>
<name>A0A6P6B9X6_DURZI</name>
<keyword evidence="8" id="KW-0968">Cytoplasmic vesicle</keyword>
<dbReference type="InterPro" id="IPR045192">
    <property type="entry name" value="AP180-like"/>
</dbReference>
<dbReference type="GO" id="GO:0000149">
    <property type="term" value="F:SNARE binding"/>
    <property type="evidence" value="ECO:0007669"/>
    <property type="project" value="TreeGrafter"/>
</dbReference>
<dbReference type="GO" id="GO:0005794">
    <property type="term" value="C:Golgi apparatus"/>
    <property type="evidence" value="ECO:0007669"/>
    <property type="project" value="UniProtKB-SubCell"/>
</dbReference>
<dbReference type="InterPro" id="IPR008942">
    <property type="entry name" value="ENTH_VHS"/>
</dbReference>
<accession>A0A6P6B9X6</accession>
<dbReference type="PROSITE" id="PS50942">
    <property type="entry name" value="ENTH"/>
    <property type="match status" value="1"/>
</dbReference>
<evidence type="ECO:0000256" key="6">
    <source>
        <dbReference type="ARBA" id="ARBA00023136"/>
    </source>
</evidence>
<reference evidence="11" key="1">
    <citation type="submission" date="2025-08" db="UniProtKB">
        <authorList>
            <consortium name="RefSeq"/>
        </authorList>
    </citation>
    <scope>IDENTIFICATION</scope>
    <source>
        <tissue evidence="11">Fruit stalk</tissue>
    </source>
</reference>
<proteinExistence type="predicted"/>
<dbReference type="Pfam" id="PF07651">
    <property type="entry name" value="ANTH"/>
    <property type="match status" value="1"/>
</dbReference>
<dbReference type="GO" id="GO:0048268">
    <property type="term" value="P:clathrin coat assembly"/>
    <property type="evidence" value="ECO:0007669"/>
    <property type="project" value="InterPro"/>
</dbReference>
<evidence type="ECO:0000256" key="7">
    <source>
        <dbReference type="ARBA" id="ARBA00023176"/>
    </source>
</evidence>
<dbReference type="InterPro" id="IPR013809">
    <property type="entry name" value="ENTH"/>
</dbReference>
<dbReference type="InterPro" id="IPR048050">
    <property type="entry name" value="ANTH_N_plant"/>
</dbReference>
<keyword evidence="5" id="KW-0333">Golgi apparatus</keyword>
<evidence type="ECO:0000256" key="5">
    <source>
        <dbReference type="ARBA" id="ARBA00023034"/>
    </source>
</evidence>
<evidence type="ECO:0000313" key="11">
    <source>
        <dbReference type="RefSeq" id="XP_022773880.1"/>
    </source>
</evidence>
<dbReference type="AlphaFoldDB" id="A0A6P6B9X6"/>
<dbReference type="GO" id="GO:0005546">
    <property type="term" value="F:phosphatidylinositol-4,5-bisphosphate binding"/>
    <property type="evidence" value="ECO:0007669"/>
    <property type="project" value="TreeGrafter"/>
</dbReference>
<feature type="domain" description="ENTH" evidence="9">
    <location>
        <begin position="26"/>
        <end position="164"/>
    </location>
</feature>
<dbReference type="GO" id="GO:0030136">
    <property type="term" value="C:clathrin-coated vesicle"/>
    <property type="evidence" value="ECO:0007669"/>
    <property type="project" value="UniProtKB-SubCell"/>
</dbReference>
<keyword evidence="6" id="KW-0472">Membrane</keyword>
<evidence type="ECO:0000256" key="4">
    <source>
        <dbReference type="ARBA" id="ARBA00022583"/>
    </source>
</evidence>
<dbReference type="OrthoDB" id="44015at2759"/>
<dbReference type="GO" id="GO:0072583">
    <property type="term" value="P:clathrin-dependent endocytosis"/>
    <property type="evidence" value="ECO:0007669"/>
    <property type="project" value="InterPro"/>
</dbReference>
<keyword evidence="7" id="KW-0168">Coated pit</keyword>
<dbReference type="Gene3D" id="1.25.40.90">
    <property type="match status" value="1"/>
</dbReference>
<dbReference type="GO" id="GO:0032050">
    <property type="term" value="F:clathrin heavy chain binding"/>
    <property type="evidence" value="ECO:0007669"/>
    <property type="project" value="TreeGrafter"/>
</dbReference>
<dbReference type="PANTHER" id="PTHR22951:SF76">
    <property type="entry name" value="OS09G0468150 PROTEIN"/>
    <property type="match status" value="1"/>
</dbReference>
<evidence type="ECO:0000256" key="8">
    <source>
        <dbReference type="ARBA" id="ARBA00023329"/>
    </source>
</evidence>
<comment type="subcellular location">
    <subcellularLocation>
        <location evidence="1">Cytoplasmic vesicle</location>
        <location evidence="1">Clathrin-coated vesicle</location>
    </subcellularLocation>
    <subcellularLocation>
        <location evidence="2">Golgi apparatus</location>
    </subcellularLocation>
    <subcellularLocation>
        <location evidence="3">Membrane</location>
        <location evidence="3">Clathrin-coated pit</location>
    </subcellularLocation>
</comment>
<evidence type="ECO:0000313" key="10">
    <source>
        <dbReference type="Proteomes" id="UP000515121"/>
    </source>
</evidence>
<keyword evidence="4" id="KW-0254">Endocytosis</keyword>
<dbReference type="SMART" id="SM00273">
    <property type="entry name" value="ENTH"/>
    <property type="match status" value="1"/>
</dbReference>
<dbReference type="SUPFAM" id="SSF48464">
    <property type="entry name" value="ENTH/VHS domain"/>
    <property type="match status" value="1"/>
</dbReference>
<dbReference type="GeneID" id="111316136"/>
<dbReference type="RefSeq" id="XP_022773880.1">
    <property type="nucleotide sequence ID" value="XM_022918145.1"/>
</dbReference>
<evidence type="ECO:0000256" key="1">
    <source>
        <dbReference type="ARBA" id="ARBA00004132"/>
    </source>
</evidence>
<dbReference type="GO" id="GO:0005545">
    <property type="term" value="F:1-phosphatidylinositol binding"/>
    <property type="evidence" value="ECO:0007669"/>
    <property type="project" value="TreeGrafter"/>
</dbReference>
<dbReference type="InterPro" id="IPR011417">
    <property type="entry name" value="ANTH_dom"/>
</dbReference>
<dbReference type="FunFam" id="1.25.40.90:FF:000035">
    <property type="entry name" value="Putative clathrin assembly protein At4g40080"/>
    <property type="match status" value="1"/>
</dbReference>
<gene>
    <name evidence="11" type="primary">LOC111316136</name>
</gene>
<dbReference type="PANTHER" id="PTHR22951">
    <property type="entry name" value="CLATHRIN ASSEMBLY PROTEIN"/>
    <property type="match status" value="1"/>
</dbReference>
<evidence type="ECO:0000259" key="9">
    <source>
        <dbReference type="PROSITE" id="PS50942"/>
    </source>
</evidence>
<evidence type="ECO:0000256" key="3">
    <source>
        <dbReference type="ARBA" id="ARBA00004600"/>
    </source>
</evidence>